<dbReference type="EMBL" id="FOGV01000003">
    <property type="protein sequence ID" value="SER61266.1"/>
    <property type="molecule type" value="Genomic_DNA"/>
</dbReference>
<dbReference type="InterPro" id="IPR043129">
    <property type="entry name" value="ATPase_NBD"/>
</dbReference>
<organism evidence="4 5">
    <name type="scientific">Salisediminibacterium halotolerans</name>
    <dbReference type="NCBI Taxonomy" id="517425"/>
    <lineage>
        <taxon>Bacteria</taxon>
        <taxon>Bacillati</taxon>
        <taxon>Bacillota</taxon>
        <taxon>Bacilli</taxon>
        <taxon>Bacillales</taxon>
        <taxon>Bacillaceae</taxon>
        <taxon>Salisediminibacterium</taxon>
    </lineage>
</organism>
<evidence type="ECO:0000313" key="5">
    <source>
        <dbReference type="Proteomes" id="UP000199318"/>
    </source>
</evidence>
<dbReference type="Proteomes" id="UP000199318">
    <property type="component" value="Unassembled WGS sequence"/>
</dbReference>
<dbReference type="SUPFAM" id="SSF53067">
    <property type="entry name" value="Actin-like ATPase domain"/>
    <property type="match status" value="1"/>
</dbReference>
<dbReference type="STRING" id="1464123.SAMN05444126_10366"/>
<proteinExistence type="inferred from homology"/>
<dbReference type="InterPro" id="IPR000600">
    <property type="entry name" value="ROK"/>
</dbReference>
<accession>A0A1H9QL71</accession>
<reference evidence="5" key="1">
    <citation type="submission" date="2016-10" db="EMBL/GenBank/DDBJ databases">
        <authorList>
            <person name="de Groot N.N."/>
        </authorList>
    </citation>
    <scope>NUCLEOTIDE SEQUENCE [LARGE SCALE GENOMIC DNA]</scope>
    <source>
        <strain evidence="5">10nlg</strain>
    </source>
</reference>
<dbReference type="RefSeq" id="WP_093071935.1">
    <property type="nucleotide sequence ID" value="NZ_FOGV01000003.1"/>
</dbReference>
<dbReference type="PANTHER" id="PTHR18964">
    <property type="entry name" value="ROK (REPRESSOR, ORF, KINASE) FAMILY"/>
    <property type="match status" value="1"/>
</dbReference>
<dbReference type="InterPro" id="IPR036388">
    <property type="entry name" value="WH-like_DNA-bd_sf"/>
</dbReference>
<comment type="caution">
    <text evidence="4">The sequence shown here is derived from an EMBL/GenBank/DDBJ whole genome shotgun (WGS) entry which is preliminary data.</text>
</comment>
<evidence type="ECO:0000256" key="1">
    <source>
        <dbReference type="ARBA" id="ARBA00002486"/>
    </source>
</evidence>
<keyword evidence="3" id="KW-0119">Carbohydrate metabolism</keyword>
<dbReference type="GO" id="GO:0042732">
    <property type="term" value="P:D-xylose metabolic process"/>
    <property type="evidence" value="ECO:0007669"/>
    <property type="project" value="UniProtKB-KW"/>
</dbReference>
<sequence>MSNVTGSFQLMKSLNRSLVLNKIRSAGAVSRAAIAKETKLTPPTVTNIVNELIESNLVRESEMGTSKGGRKPVLLTINDQEFFIIGLDVGARKIRGVLTDLNAKELVADHAALYQDISADQLTERMTQMIEDLIQSAGVERTQVVGVGVGMHGIVDHEQGVARFAPTYHLKEIPIKEQLETAVKLPVFVENDAKAMALGELWFGAGRGCDNLIAVNIGVGIGAGIIFNNRLYHGHNAVAGELGHTIIDINGSPCSCGSFGCLQTVAGGDSIAERAARELASGRESLLREKIAGKDEINGEIVYECALAGDQLCIDILQETGRYLGVGMTNVINLMNPAKLIIGGGVSKAGDFILGPLQDVVSQRALTDEVKQTNISTAELQEHATVIGAVTIVLADLFTPDLLNAK</sequence>
<evidence type="ECO:0000313" key="4">
    <source>
        <dbReference type="EMBL" id="SER61266.1"/>
    </source>
</evidence>
<dbReference type="SUPFAM" id="SSF46785">
    <property type="entry name" value="Winged helix' DNA-binding domain"/>
    <property type="match status" value="1"/>
</dbReference>
<comment type="similarity">
    <text evidence="2">Belongs to the ROK (NagC/XylR) family.</text>
</comment>
<dbReference type="PROSITE" id="PS01125">
    <property type="entry name" value="ROK"/>
    <property type="match status" value="1"/>
</dbReference>
<evidence type="ECO:0000256" key="2">
    <source>
        <dbReference type="ARBA" id="ARBA00006479"/>
    </source>
</evidence>
<dbReference type="Pfam" id="PF00480">
    <property type="entry name" value="ROK"/>
    <property type="match status" value="1"/>
</dbReference>
<dbReference type="InterPro" id="IPR049874">
    <property type="entry name" value="ROK_cs"/>
</dbReference>
<keyword evidence="3" id="KW-0859">Xylose metabolism</keyword>
<dbReference type="OrthoDB" id="9796533at2"/>
<name>A0A1H9QL71_9BACI</name>
<gene>
    <name evidence="4" type="ORF">SAMN05444126_10366</name>
</gene>
<keyword evidence="5" id="KW-1185">Reference proteome</keyword>
<comment type="function">
    <text evidence="1">Transcriptional repressor of xylose-utilizing enzymes.</text>
</comment>
<evidence type="ECO:0000256" key="3">
    <source>
        <dbReference type="ARBA" id="ARBA00022629"/>
    </source>
</evidence>
<dbReference type="InterPro" id="IPR036390">
    <property type="entry name" value="WH_DNA-bd_sf"/>
</dbReference>
<protein>
    <submittedName>
        <fullName evidence="4">ROK family protein (Putative glucokinase)</fullName>
    </submittedName>
</protein>
<dbReference type="AlphaFoldDB" id="A0A1H9QL71"/>
<dbReference type="Gene3D" id="1.10.10.10">
    <property type="entry name" value="Winged helix-like DNA-binding domain superfamily/Winged helix DNA-binding domain"/>
    <property type="match status" value="1"/>
</dbReference>
<dbReference type="Gene3D" id="3.30.420.40">
    <property type="match status" value="2"/>
</dbReference>
<dbReference type="PANTHER" id="PTHR18964:SF149">
    <property type="entry name" value="BIFUNCTIONAL UDP-N-ACETYLGLUCOSAMINE 2-EPIMERASE_N-ACETYLMANNOSAMINE KINASE"/>
    <property type="match status" value="1"/>
</dbReference>